<dbReference type="AlphaFoldDB" id="A0A0C3DCJ6"/>
<keyword evidence="2" id="KW-1185">Reference proteome</keyword>
<dbReference type="OrthoDB" id="2678088at2759"/>
<protein>
    <recommendedName>
        <fullName evidence="3">HAT C-terminal dimerisation domain-containing protein</fullName>
    </recommendedName>
</protein>
<accession>A0A0C3DCJ6</accession>
<reference evidence="1 2" key="1">
    <citation type="submission" date="2014-04" db="EMBL/GenBank/DDBJ databases">
        <authorList>
            <consortium name="DOE Joint Genome Institute"/>
            <person name="Kuo A."/>
            <person name="Kohler A."/>
            <person name="Nagy L.G."/>
            <person name="Floudas D."/>
            <person name="Copeland A."/>
            <person name="Barry K.W."/>
            <person name="Cichocki N."/>
            <person name="Veneault-Fourrey C."/>
            <person name="LaButti K."/>
            <person name="Lindquist E.A."/>
            <person name="Lipzen A."/>
            <person name="Lundell T."/>
            <person name="Morin E."/>
            <person name="Murat C."/>
            <person name="Sun H."/>
            <person name="Tunlid A."/>
            <person name="Henrissat B."/>
            <person name="Grigoriev I.V."/>
            <person name="Hibbett D.S."/>
            <person name="Martin F."/>
            <person name="Nordberg H.P."/>
            <person name="Cantor M.N."/>
            <person name="Hua S.X."/>
        </authorList>
    </citation>
    <scope>NUCLEOTIDE SEQUENCE [LARGE SCALE GENOMIC DNA]</scope>
    <source>
        <strain evidence="1 2">Foug A</strain>
    </source>
</reference>
<dbReference type="EMBL" id="KN822086">
    <property type="protein sequence ID" value="KIM58450.1"/>
    <property type="molecule type" value="Genomic_DNA"/>
</dbReference>
<dbReference type="HOGENOM" id="CLU_2185517_0_0_1"/>
<organism evidence="1 2">
    <name type="scientific">Scleroderma citrinum Foug A</name>
    <dbReference type="NCBI Taxonomy" id="1036808"/>
    <lineage>
        <taxon>Eukaryota</taxon>
        <taxon>Fungi</taxon>
        <taxon>Dikarya</taxon>
        <taxon>Basidiomycota</taxon>
        <taxon>Agaricomycotina</taxon>
        <taxon>Agaricomycetes</taxon>
        <taxon>Agaricomycetidae</taxon>
        <taxon>Boletales</taxon>
        <taxon>Sclerodermatineae</taxon>
        <taxon>Sclerodermataceae</taxon>
        <taxon>Scleroderma</taxon>
    </lineage>
</organism>
<dbReference type="InParanoid" id="A0A0C3DCJ6"/>
<evidence type="ECO:0000313" key="2">
    <source>
        <dbReference type="Proteomes" id="UP000053989"/>
    </source>
</evidence>
<proteinExistence type="predicted"/>
<gene>
    <name evidence="1" type="ORF">SCLCIDRAFT_128197</name>
</gene>
<evidence type="ECO:0000313" key="1">
    <source>
        <dbReference type="EMBL" id="KIM58450.1"/>
    </source>
</evidence>
<evidence type="ECO:0008006" key="3">
    <source>
        <dbReference type="Google" id="ProtNLM"/>
    </source>
</evidence>
<dbReference type="Proteomes" id="UP000053989">
    <property type="component" value="Unassembled WGS sequence"/>
</dbReference>
<reference evidence="2" key="2">
    <citation type="submission" date="2015-01" db="EMBL/GenBank/DDBJ databases">
        <title>Evolutionary Origins and Diversification of the Mycorrhizal Mutualists.</title>
        <authorList>
            <consortium name="DOE Joint Genome Institute"/>
            <consortium name="Mycorrhizal Genomics Consortium"/>
            <person name="Kohler A."/>
            <person name="Kuo A."/>
            <person name="Nagy L.G."/>
            <person name="Floudas D."/>
            <person name="Copeland A."/>
            <person name="Barry K.W."/>
            <person name="Cichocki N."/>
            <person name="Veneault-Fourrey C."/>
            <person name="LaButti K."/>
            <person name="Lindquist E.A."/>
            <person name="Lipzen A."/>
            <person name="Lundell T."/>
            <person name="Morin E."/>
            <person name="Murat C."/>
            <person name="Riley R."/>
            <person name="Ohm R."/>
            <person name="Sun H."/>
            <person name="Tunlid A."/>
            <person name="Henrissat B."/>
            <person name="Grigoriev I.V."/>
            <person name="Hibbett D.S."/>
            <person name="Martin F."/>
        </authorList>
    </citation>
    <scope>NUCLEOTIDE SEQUENCE [LARGE SCALE GENOMIC DNA]</scope>
    <source>
        <strain evidence="2">Foug A</strain>
    </source>
</reference>
<sequence>MDKLVCNTFEQLYAVPDDNFNIDRLDGTSTDVQDATNMFDHLDALPSPQSSDHHMELNCYLTADIEHITDAIAWWYEHHTVYPCLSRMVLDYPEVDLLVVVLVEGVLLV</sequence>
<name>A0A0C3DCJ6_9AGAM</name>